<comment type="similarity">
    <text evidence="4">Belongs to the YcgR family.</text>
</comment>
<keyword evidence="7" id="KW-0969">Cilium</keyword>
<name>A0A2U2BEN5_ALCFA</name>
<comment type="caution">
    <text evidence="7">The sequence shown here is derived from an EMBL/GenBank/DDBJ whole genome shotgun (WGS) entry which is preliminary data.</text>
</comment>
<comment type="function">
    <text evidence="4">Acts as a flagellar brake, regulating swimming and swarming in a bis-(3'-5') cyclic diguanylic acid (c-di-GMP)-dependent manner. Binds 1 c-di-GMP dimer per subunit. Increasing levels of c-di-GMP lead to decreased motility.</text>
</comment>
<dbReference type="GO" id="GO:0035438">
    <property type="term" value="F:cyclic-di-GMP binding"/>
    <property type="evidence" value="ECO:0007669"/>
    <property type="project" value="UniProtKB-UniRule"/>
</dbReference>
<dbReference type="EMBL" id="QEXO01000006">
    <property type="protein sequence ID" value="PWE12473.1"/>
    <property type="molecule type" value="Genomic_DNA"/>
</dbReference>
<dbReference type="AlphaFoldDB" id="A0A2U2BEN5"/>
<evidence type="ECO:0000313" key="8">
    <source>
        <dbReference type="Proteomes" id="UP000245216"/>
    </source>
</evidence>
<sequence>MTSQLPPVEDDPYKIQSKFEILRVLRAIEKGGLLLHMEANQGNDRIVTTILDIDLDNNVVVIDTANKEEKTRNLLQSEHTSFETSLDKIKVTFQGPTPEVVSYEGQPALAIPIPESIRRLQRREFFRVNVPVSEPAMVILRLNNESKSFLLHDISGGGLSLVDESQSLAEVIGTHKTESLLELPQAGSFVVALQVARTETQQLPNGKQIQRLGCTFIDLSASTQMAIQHYIGRLERQQIAKQRGHG</sequence>
<dbReference type="KEGG" id="afa:UZ73_14785"/>
<evidence type="ECO:0000313" key="7">
    <source>
        <dbReference type="EMBL" id="PWE12473.1"/>
    </source>
</evidence>
<dbReference type="GeneID" id="29370437"/>
<keyword evidence="2 4" id="KW-0547">Nucleotide-binding</keyword>
<dbReference type="InterPro" id="IPR009875">
    <property type="entry name" value="PilZ_domain"/>
</dbReference>
<dbReference type="GO" id="GO:0071973">
    <property type="term" value="P:bacterial-type flagellum-dependent cell motility"/>
    <property type="evidence" value="ECO:0007669"/>
    <property type="project" value="UniProtKB-UniRule"/>
</dbReference>
<dbReference type="InterPro" id="IPR023787">
    <property type="entry name" value="T3SS_YcgR"/>
</dbReference>
<proteinExistence type="inferred from homology"/>
<reference evidence="7 8" key="1">
    <citation type="submission" date="2018-05" db="EMBL/GenBank/DDBJ databases">
        <title>Genome Sequence of an Efficient Indole-Degrading Bacterium, Alcaligenes sp.YBY.</title>
        <authorList>
            <person name="Yang B."/>
        </authorList>
    </citation>
    <scope>NUCLEOTIDE SEQUENCE [LARGE SCALE GENOMIC DNA]</scope>
    <source>
        <strain evidence="7 8">YBY</strain>
    </source>
</reference>
<evidence type="ECO:0000256" key="2">
    <source>
        <dbReference type="ARBA" id="ARBA00022741"/>
    </source>
</evidence>
<dbReference type="RefSeq" id="WP_045931257.1">
    <property type="nucleotide sequence ID" value="NZ_CAXOJJ010000017.1"/>
</dbReference>
<gene>
    <name evidence="4" type="primary">ycgR</name>
    <name evidence="7" type="ORF">DF183_19280</name>
</gene>
<evidence type="ECO:0000256" key="3">
    <source>
        <dbReference type="ARBA" id="ARBA00023143"/>
    </source>
</evidence>
<dbReference type="InterPro" id="IPR009926">
    <property type="entry name" value="T3SS_YcgR_PilZN"/>
</dbReference>
<dbReference type="Pfam" id="PF07238">
    <property type="entry name" value="PilZ"/>
    <property type="match status" value="1"/>
</dbReference>
<comment type="subunit">
    <text evidence="4">Monomer. Interacts with the flagellar basal bodies.</text>
</comment>
<protein>
    <recommendedName>
        <fullName evidence="4">Flagellar brake protein YcgR</fullName>
    </recommendedName>
    <alternativeName>
        <fullName evidence="4">Cyclic di-GMP binding protein YcgR</fullName>
    </alternativeName>
</protein>
<comment type="subcellular location">
    <subcellularLocation>
        <location evidence="4">Bacterial flagellum basal body</location>
    </subcellularLocation>
</comment>
<dbReference type="GO" id="GO:0009425">
    <property type="term" value="C:bacterial-type flagellum basal body"/>
    <property type="evidence" value="ECO:0007669"/>
    <property type="project" value="UniProtKB-SubCell"/>
</dbReference>
<reference evidence="7 8" key="2">
    <citation type="submission" date="2018-05" db="EMBL/GenBank/DDBJ databases">
        <authorList>
            <person name="Lanie J.A."/>
            <person name="Ng W.-L."/>
            <person name="Kazmierczak K.M."/>
            <person name="Andrzejewski T.M."/>
            <person name="Davidsen T.M."/>
            <person name="Wayne K.J."/>
            <person name="Tettelin H."/>
            <person name="Glass J.I."/>
            <person name="Rusch D."/>
            <person name="Podicherti R."/>
            <person name="Tsui H.-C.T."/>
            <person name="Winkler M.E."/>
        </authorList>
    </citation>
    <scope>NUCLEOTIDE SEQUENCE [LARGE SCALE GENOMIC DNA]</scope>
    <source>
        <strain evidence="7 8">YBY</strain>
    </source>
</reference>
<dbReference type="HAMAP" id="MF_01457">
    <property type="entry name" value="YcgR"/>
    <property type="match status" value="1"/>
</dbReference>
<keyword evidence="3 4" id="KW-0975">Bacterial flagellum</keyword>
<accession>A0A2U2BEN5</accession>
<feature type="domain" description="PilZ" evidence="5">
    <location>
        <begin position="121"/>
        <end position="231"/>
    </location>
</feature>
<dbReference type="Gene3D" id="2.30.110.10">
    <property type="entry name" value="Electron Transport, Fmn-binding Protein, Chain A"/>
    <property type="match status" value="1"/>
</dbReference>
<keyword evidence="7" id="KW-0282">Flagellum</keyword>
<dbReference type="Gene3D" id="2.40.10.220">
    <property type="entry name" value="predicted glycosyltransferase like domains"/>
    <property type="match status" value="1"/>
</dbReference>
<keyword evidence="1 4" id="KW-0973">c-di-GMP</keyword>
<evidence type="ECO:0000259" key="5">
    <source>
        <dbReference type="Pfam" id="PF07238"/>
    </source>
</evidence>
<organism evidence="7 8">
    <name type="scientific">Alcaligenes faecalis</name>
    <dbReference type="NCBI Taxonomy" id="511"/>
    <lineage>
        <taxon>Bacteria</taxon>
        <taxon>Pseudomonadati</taxon>
        <taxon>Pseudomonadota</taxon>
        <taxon>Betaproteobacteria</taxon>
        <taxon>Burkholderiales</taxon>
        <taxon>Alcaligenaceae</taxon>
        <taxon>Alcaligenes</taxon>
    </lineage>
</organism>
<evidence type="ECO:0000259" key="6">
    <source>
        <dbReference type="Pfam" id="PF07317"/>
    </source>
</evidence>
<dbReference type="Proteomes" id="UP000245216">
    <property type="component" value="Unassembled WGS sequence"/>
</dbReference>
<dbReference type="GO" id="GO:0071945">
    <property type="term" value="P:regulation of bacterial-type flagellum-dependent cell motility by regulation of motor speed"/>
    <property type="evidence" value="ECO:0007669"/>
    <property type="project" value="UniProtKB-UniRule"/>
</dbReference>
<dbReference type="Pfam" id="PF07317">
    <property type="entry name" value="PilZN"/>
    <property type="match status" value="1"/>
</dbReference>
<feature type="domain" description="Type III secretion system flagellar brake protein YcgR PilZN" evidence="6">
    <location>
        <begin position="13"/>
        <end position="118"/>
    </location>
</feature>
<evidence type="ECO:0000256" key="1">
    <source>
        <dbReference type="ARBA" id="ARBA00022636"/>
    </source>
</evidence>
<keyword evidence="7" id="KW-0966">Cell projection</keyword>
<dbReference type="InterPro" id="IPR012349">
    <property type="entry name" value="Split_barrel_FMN-bd"/>
</dbReference>
<dbReference type="STRING" id="511.UZ73_14785"/>
<evidence type="ECO:0000256" key="4">
    <source>
        <dbReference type="HAMAP-Rule" id="MF_01457"/>
    </source>
</evidence>